<dbReference type="FunFam" id="3.90.640.10:FF:000003">
    <property type="entry name" value="Molecular chaperone DnaK"/>
    <property type="match status" value="1"/>
</dbReference>
<dbReference type="Gene3D" id="3.90.640.10">
    <property type="entry name" value="Actin, Chain A, domain 4"/>
    <property type="match status" value="1"/>
</dbReference>
<name>A0A0C3KGC6_9AGAM</name>
<evidence type="ECO:0000256" key="2">
    <source>
        <dbReference type="ARBA" id="ARBA00022840"/>
    </source>
</evidence>
<dbReference type="InterPro" id="IPR043129">
    <property type="entry name" value="ATPase_NBD"/>
</dbReference>
<reference evidence="4" key="2">
    <citation type="submission" date="2015-01" db="EMBL/GenBank/DDBJ databases">
        <title>Evolutionary Origins and Diversification of the Mycorrhizal Mutualists.</title>
        <authorList>
            <consortium name="DOE Joint Genome Institute"/>
            <consortium name="Mycorrhizal Genomics Consortium"/>
            <person name="Kohler A."/>
            <person name="Kuo A."/>
            <person name="Nagy L.G."/>
            <person name="Floudas D."/>
            <person name="Copeland A."/>
            <person name="Barry K.W."/>
            <person name="Cichocki N."/>
            <person name="Veneault-Fourrey C."/>
            <person name="LaButti K."/>
            <person name="Lindquist E.A."/>
            <person name="Lipzen A."/>
            <person name="Lundell T."/>
            <person name="Morin E."/>
            <person name="Murat C."/>
            <person name="Riley R."/>
            <person name="Ohm R."/>
            <person name="Sun H."/>
            <person name="Tunlid A."/>
            <person name="Henrissat B."/>
            <person name="Grigoriev I.V."/>
            <person name="Hibbett D.S."/>
            <person name="Martin F."/>
        </authorList>
    </citation>
    <scope>NUCLEOTIDE SEQUENCE [LARGE SCALE GENOMIC DNA]</scope>
    <source>
        <strain evidence="4">MUT 4182</strain>
    </source>
</reference>
<dbReference type="Gene3D" id="3.30.420.40">
    <property type="match status" value="2"/>
</dbReference>
<dbReference type="EMBL" id="KN823171">
    <property type="protein sequence ID" value="KIO20533.1"/>
    <property type="molecule type" value="Genomic_DNA"/>
</dbReference>
<keyword evidence="2" id="KW-0067">ATP-binding</keyword>
<dbReference type="PRINTS" id="PR00301">
    <property type="entry name" value="HEATSHOCK70"/>
</dbReference>
<dbReference type="AlphaFoldDB" id="A0A0C3KGC6"/>
<keyword evidence="1" id="KW-0547">Nucleotide-binding</keyword>
<dbReference type="OrthoDB" id="3263295at2759"/>
<evidence type="ECO:0000256" key="1">
    <source>
        <dbReference type="ARBA" id="ARBA00022741"/>
    </source>
</evidence>
<dbReference type="HOGENOM" id="CLU_005965_9_1_1"/>
<dbReference type="GO" id="GO:0140662">
    <property type="term" value="F:ATP-dependent protein folding chaperone"/>
    <property type="evidence" value="ECO:0007669"/>
    <property type="project" value="InterPro"/>
</dbReference>
<accession>A0A0C3KGC6</accession>
<dbReference type="PANTHER" id="PTHR19375">
    <property type="entry name" value="HEAT SHOCK PROTEIN 70KDA"/>
    <property type="match status" value="1"/>
</dbReference>
<sequence>DVSKEYRTLGKLNRQVEKAKLTLSSQIFTKLEIESFEDSNDFSETFTRAKFEELNLDLCRKALKPVEQVLKDSGMKKEEIDVVVLVGGSTRLPPSLFRSSLFQVQSLLKDSFNCKEPSEGINPNEAVVWGAGLQGFIISGEKDTVEALLINVCLLTFGIKTTRSVSTKIILYNNV</sequence>
<evidence type="ECO:0000313" key="4">
    <source>
        <dbReference type="Proteomes" id="UP000054248"/>
    </source>
</evidence>
<dbReference type="STRING" id="1051891.A0A0C3KGC6"/>
<dbReference type="Proteomes" id="UP000054248">
    <property type="component" value="Unassembled WGS sequence"/>
</dbReference>
<dbReference type="SUPFAM" id="SSF53067">
    <property type="entry name" value="Actin-like ATPase domain"/>
    <property type="match status" value="1"/>
</dbReference>
<gene>
    <name evidence="3" type="ORF">M407DRAFT_81481</name>
</gene>
<proteinExistence type="predicted"/>
<evidence type="ECO:0000313" key="3">
    <source>
        <dbReference type="EMBL" id="KIO20533.1"/>
    </source>
</evidence>
<keyword evidence="4" id="KW-1185">Reference proteome</keyword>
<dbReference type="InterPro" id="IPR013126">
    <property type="entry name" value="Hsp_70_fam"/>
</dbReference>
<feature type="non-terminal residue" evidence="3">
    <location>
        <position position="1"/>
    </location>
</feature>
<dbReference type="GO" id="GO:0005524">
    <property type="term" value="F:ATP binding"/>
    <property type="evidence" value="ECO:0007669"/>
    <property type="project" value="UniProtKB-KW"/>
</dbReference>
<reference evidence="3 4" key="1">
    <citation type="submission" date="2014-04" db="EMBL/GenBank/DDBJ databases">
        <authorList>
            <consortium name="DOE Joint Genome Institute"/>
            <person name="Kuo A."/>
            <person name="Girlanda M."/>
            <person name="Perotto S."/>
            <person name="Kohler A."/>
            <person name="Nagy L.G."/>
            <person name="Floudas D."/>
            <person name="Copeland A."/>
            <person name="Barry K.W."/>
            <person name="Cichocki N."/>
            <person name="Veneault-Fourrey C."/>
            <person name="LaButti K."/>
            <person name="Lindquist E.A."/>
            <person name="Lipzen A."/>
            <person name="Lundell T."/>
            <person name="Morin E."/>
            <person name="Murat C."/>
            <person name="Sun H."/>
            <person name="Tunlid A."/>
            <person name="Henrissat B."/>
            <person name="Grigoriev I.V."/>
            <person name="Hibbett D.S."/>
            <person name="Martin F."/>
            <person name="Nordberg H.P."/>
            <person name="Cantor M.N."/>
            <person name="Hua S.X."/>
        </authorList>
    </citation>
    <scope>NUCLEOTIDE SEQUENCE [LARGE SCALE GENOMIC DNA]</scope>
    <source>
        <strain evidence="3 4">MUT 4182</strain>
    </source>
</reference>
<protein>
    <submittedName>
        <fullName evidence="3">Uncharacterized protein</fullName>
    </submittedName>
</protein>
<dbReference type="Pfam" id="PF00012">
    <property type="entry name" value="HSP70"/>
    <property type="match status" value="1"/>
</dbReference>
<organism evidence="3 4">
    <name type="scientific">Tulasnella calospora MUT 4182</name>
    <dbReference type="NCBI Taxonomy" id="1051891"/>
    <lineage>
        <taxon>Eukaryota</taxon>
        <taxon>Fungi</taxon>
        <taxon>Dikarya</taxon>
        <taxon>Basidiomycota</taxon>
        <taxon>Agaricomycotina</taxon>
        <taxon>Agaricomycetes</taxon>
        <taxon>Cantharellales</taxon>
        <taxon>Tulasnellaceae</taxon>
        <taxon>Tulasnella</taxon>
    </lineage>
</organism>